<protein>
    <submittedName>
        <fullName evidence="1">Uncharacterized protein</fullName>
    </submittedName>
</protein>
<evidence type="ECO:0000313" key="2">
    <source>
        <dbReference type="Proteomes" id="UP000266301"/>
    </source>
</evidence>
<dbReference type="OrthoDB" id="1906886at2"/>
<dbReference type="Proteomes" id="UP000266301">
    <property type="component" value="Chromosome"/>
</dbReference>
<reference evidence="1 2" key="1">
    <citation type="journal article" date="2019" name="Int. J. Syst. Evol. Microbiol.">
        <title>Clostridium fermenticellae sp. nov., isolated from the mud in a fermentation cellar for the production of the Chinese liquor, baijiu.</title>
        <authorList>
            <person name="Xu P.X."/>
            <person name="Chai L.J."/>
            <person name="Qiu T."/>
            <person name="Zhang X.J."/>
            <person name="Lu Z.M."/>
            <person name="Xiao C."/>
            <person name="Wang S.T."/>
            <person name="Shen C.H."/>
            <person name="Shi J.S."/>
            <person name="Xu Z.H."/>
        </authorList>
    </citation>
    <scope>NUCLEOTIDE SEQUENCE [LARGE SCALE GENOMIC DNA]</scope>
    <source>
        <strain evidence="1 2">JN500901</strain>
    </source>
</reference>
<dbReference type="EMBL" id="CP032416">
    <property type="protein sequence ID" value="AYD39687.1"/>
    <property type="molecule type" value="Genomic_DNA"/>
</dbReference>
<gene>
    <name evidence="1" type="ORF">D4Z93_03780</name>
</gene>
<accession>A0A386H1V5</accession>
<evidence type="ECO:0000313" key="1">
    <source>
        <dbReference type="EMBL" id="AYD39687.1"/>
    </source>
</evidence>
<organism evidence="1 2">
    <name type="scientific">Clostridium fermenticellae</name>
    <dbReference type="NCBI Taxonomy" id="2068654"/>
    <lineage>
        <taxon>Bacteria</taxon>
        <taxon>Bacillati</taxon>
        <taxon>Bacillota</taxon>
        <taxon>Clostridia</taxon>
        <taxon>Eubacteriales</taxon>
        <taxon>Clostridiaceae</taxon>
        <taxon>Clostridium</taxon>
    </lineage>
</organism>
<name>A0A386H1V5_9CLOT</name>
<dbReference type="RefSeq" id="WP_119970518.1">
    <property type="nucleotide sequence ID" value="NZ_CP032416.1"/>
</dbReference>
<proteinExistence type="predicted"/>
<dbReference type="KEGG" id="cfer:D4Z93_03780"/>
<keyword evidence="2" id="KW-1185">Reference proteome</keyword>
<dbReference type="AlphaFoldDB" id="A0A386H1V5"/>
<sequence>MIKVKRSMFWFVIICLLACIGIYDYTIDKQRNNFNIVDVRLHADAKFWTDNTKSNIYDIKFKLLDGKDTKQITSKKSDYTMKISSSEKQGNIIIKVYNDNKTLFEKGGNINNTVHISGNDSKNVKVELAGKKAEGYAKIVLK</sequence>